<evidence type="ECO:0008006" key="5">
    <source>
        <dbReference type="Google" id="ProtNLM"/>
    </source>
</evidence>
<accession>A0A853EVF6</accession>
<protein>
    <recommendedName>
        <fullName evidence="5">Cell division protein FtsL</fullName>
    </recommendedName>
</protein>
<feature type="compositionally biased region" description="Low complexity" evidence="1">
    <location>
        <begin position="8"/>
        <end position="19"/>
    </location>
</feature>
<feature type="region of interest" description="Disordered" evidence="1">
    <location>
        <begin position="1"/>
        <end position="26"/>
    </location>
</feature>
<evidence type="ECO:0000313" key="4">
    <source>
        <dbReference type="Proteomes" id="UP000561011"/>
    </source>
</evidence>
<evidence type="ECO:0000256" key="1">
    <source>
        <dbReference type="SAM" id="MobiDB-lite"/>
    </source>
</evidence>
<organism evidence="3 4">
    <name type="scientific">Sanguibacter inulinus</name>
    <dbReference type="NCBI Taxonomy" id="60922"/>
    <lineage>
        <taxon>Bacteria</taxon>
        <taxon>Bacillati</taxon>
        <taxon>Actinomycetota</taxon>
        <taxon>Actinomycetes</taxon>
        <taxon>Micrococcales</taxon>
        <taxon>Sanguibacteraceae</taxon>
        <taxon>Sanguibacter</taxon>
    </lineage>
</organism>
<gene>
    <name evidence="3" type="ORF">HZZ10_08965</name>
</gene>
<reference evidence="3 4" key="1">
    <citation type="submission" date="2020-07" db="EMBL/GenBank/DDBJ databases">
        <title>MOT database genomes.</title>
        <authorList>
            <person name="Joseph S."/>
            <person name="Aduse-Opoku J."/>
            <person name="Hashim A."/>
            <person name="Wade W."/>
            <person name="Curtis M."/>
        </authorList>
    </citation>
    <scope>NUCLEOTIDE SEQUENCE [LARGE SCALE GENOMIC DNA]</scope>
    <source>
        <strain evidence="3 4">DSM 100099</strain>
    </source>
</reference>
<keyword evidence="2" id="KW-0812">Transmembrane</keyword>
<proteinExistence type="predicted"/>
<dbReference type="EMBL" id="JACBYE010000017">
    <property type="protein sequence ID" value="NYS93652.1"/>
    <property type="molecule type" value="Genomic_DNA"/>
</dbReference>
<dbReference type="RefSeq" id="WP_056130188.1">
    <property type="nucleotide sequence ID" value="NZ_JACBYE010000017.1"/>
</dbReference>
<keyword evidence="2" id="KW-1133">Transmembrane helix</keyword>
<name>A0A853EVF6_9MICO</name>
<sequence length="139" mass="14416">MSTAQSGAARALPARDLPAPSLPRPSERLRLVQAPAQTRSRAPFVLLCIGLLAAALLGTLVMNTVMNNEAYAARDIQIEIAREAEIADQLGEQIDALSSPQALAARATELGMVQSPNPGVLRLSDLMIFGGASGAGAAQ</sequence>
<evidence type="ECO:0000313" key="3">
    <source>
        <dbReference type="EMBL" id="NYS93652.1"/>
    </source>
</evidence>
<feature type="transmembrane region" description="Helical" evidence="2">
    <location>
        <begin position="44"/>
        <end position="65"/>
    </location>
</feature>
<dbReference type="Proteomes" id="UP000561011">
    <property type="component" value="Unassembled WGS sequence"/>
</dbReference>
<keyword evidence="2" id="KW-0472">Membrane</keyword>
<comment type="caution">
    <text evidence="3">The sequence shown here is derived from an EMBL/GenBank/DDBJ whole genome shotgun (WGS) entry which is preliminary data.</text>
</comment>
<dbReference type="AlphaFoldDB" id="A0A853EVF6"/>
<evidence type="ECO:0000256" key="2">
    <source>
        <dbReference type="SAM" id="Phobius"/>
    </source>
</evidence>
<keyword evidence="4" id="KW-1185">Reference proteome</keyword>